<evidence type="ECO:0000256" key="2">
    <source>
        <dbReference type="SAM" id="Phobius"/>
    </source>
</evidence>
<proteinExistence type="predicted"/>
<dbReference type="GO" id="GO:0070555">
    <property type="term" value="P:response to interleukin-1"/>
    <property type="evidence" value="ECO:0007669"/>
    <property type="project" value="TreeGrafter"/>
</dbReference>
<accession>A0A8C5MWA3</accession>
<feature type="compositionally biased region" description="Low complexity" evidence="1">
    <location>
        <begin position="421"/>
        <end position="432"/>
    </location>
</feature>
<dbReference type="GO" id="GO:0005031">
    <property type="term" value="F:tumor necrosis factor receptor activity"/>
    <property type="evidence" value="ECO:0007669"/>
    <property type="project" value="TreeGrafter"/>
</dbReference>
<dbReference type="GO" id="GO:0019955">
    <property type="term" value="F:cytokine binding"/>
    <property type="evidence" value="ECO:0007669"/>
    <property type="project" value="TreeGrafter"/>
</dbReference>
<gene>
    <name evidence="5" type="primary">TNFRSF11A</name>
</gene>
<evidence type="ECO:0000313" key="5">
    <source>
        <dbReference type="Ensembl" id="ENSLLEP00000020634.1"/>
    </source>
</evidence>
<feature type="compositionally biased region" description="Basic and acidic residues" evidence="1">
    <location>
        <begin position="551"/>
        <end position="563"/>
    </location>
</feature>
<dbReference type="OrthoDB" id="9889060at2759"/>
<dbReference type="PANTHER" id="PTHR47134">
    <property type="entry name" value="TUMOR NECROSIS FACTOR RECEPTOR SUPERFAMILY MEMBER 11A"/>
    <property type="match status" value="1"/>
</dbReference>
<feature type="compositionally biased region" description="Polar residues" evidence="1">
    <location>
        <begin position="391"/>
        <end position="402"/>
    </location>
</feature>
<organism evidence="5 6">
    <name type="scientific">Leptobrachium leishanense</name>
    <name type="common">Leishan spiny toad</name>
    <dbReference type="NCBI Taxonomy" id="445787"/>
    <lineage>
        <taxon>Eukaryota</taxon>
        <taxon>Metazoa</taxon>
        <taxon>Chordata</taxon>
        <taxon>Craniata</taxon>
        <taxon>Vertebrata</taxon>
        <taxon>Euteleostomi</taxon>
        <taxon>Amphibia</taxon>
        <taxon>Batrachia</taxon>
        <taxon>Anura</taxon>
        <taxon>Pelobatoidea</taxon>
        <taxon>Megophryidae</taxon>
        <taxon>Leptobrachium</taxon>
    </lineage>
</organism>
<evidence type="ECO:0000256" key="1">
    <source>
        <dbReference type="SAM" id="MobiDB-lite"/>
    </source>
</evidence>
<dbReference type="PANTHER" id="PTHR47134:SF1">
    <property type="entry name" value="TUMOR NECROSIS FACTOR RECEPTOR SUPERFAMILY MEMBER 11A"/>
    <property type="match status" value="1"/>
</dbReference>
<feature type="region of interest" description="Disordered" evidence="1">
    <location>
        <begin position="391"/>
        <end position="448"/>
    </location>
</feature>
<feature type="domain" description="TNFR-Cys" evidence="4">
    <location>
        <begin position="98"/>
        <end position="134"/>
    </location>
</feature>
<dbReference type="Gene3D" id="2.10.50.10">
    <property type="entry name" value="Tumor Necrosis Factor Receptor, subunit A, domain 2"/>
    <property type="match status" value="2"/>
</dbReference>
<feature type="region of interest" description="Disordered" evidence="1">
    <location>
        <begin position="469"/>
        <end position="563"/>
    </location>
</feature>
<dbReference type="Pfam" id="PF00020">
    <property type="entry name" value="TNFR_c6"/>
    <property type="match status" value="1"/>
</dbReference>
<dbReference type="GO" id="GO:0009897">
    <property type="term" value="C:external side of plasma membrane"/>
    <property type="evidence" value="ECO:0007669"/>
    <property type="project" value="TreeGrafter"/>
</dbReference>
<dbReference type="GeneTree" id="ENSGT00940000161211"/>
<dbReference type="Ensembl" id="ENSLLET00000021443.1">
    <property type="protein sequence ID" value="ENSLLEP00000020634.1"/>
    <property type="gene ID" value="ENSLLEG00000013078.1"/>
</dbReference>
<feature type="compositionally biased region" description="Polar residues" evidence="1">
    <location>
        <begin position="512"/>
        <end position="538"/>
    </location>
</feature>
<feature type="domain" description="TNFR-Cys" evidence="4">
    <location>
        <begin position="55"/>
        <end position="96"/>
    </location>
</feature>
<feature type="compositionally biased region" description="Polar residues" evidence="1">
    <location>
        <begin position="439"/>
        <end position="448"/>
    </location>
</feature>
<feature type="signal peptide" evidence="3">
    <location>
        <begin position="1"/>
        <end position="20"/>
    </location>
</feature>
<keyword evidence="2" id="KW-0472">Membrane</keyword>
<feature type="chain" id="PRO_5034870025" evidence="3">
    <location>
        <begin position="21"/>
        <end position="563"/>
    </location>
</feature>
<evidence type="ECO:0000256" key="3">
    <source>
        <dbReference type="SAM" id="SignalP"/>
    </source>
</evidence>
<keyword evidence="2" id="KW-0812">Transmembrane</keyword>
<dbReference type="GO" id="GO:0045780">
    <property type="term" value="P:positive regulation of bone resorption"/>
    <property type="evidence" value="ECO:0007669"/>
    <property type="project" value="TreeGrafter"/>
</dbReference>
<sequence length="563" mass="61679">MRWIIEVLAVTFFLLCSSQGFPFGNNQASDCTKCPPGKYLVSKCTSKKDTTCEPCQKNEYSSEWNEDSQCTLQPICDPGRGLMELHPGNRTSQRVCICKEGYYFDDIGICMETAKCGPGFGARLPAQQNKDTICEPCPEGYFSNTTSREACALWTNCTGRGLQERKAGTHLSDAHCERSDGSADNTVQIWIAIIVGTIVVVLIVVLLVLLCNNLASVKEKFRRWGGNILTRTQDKEKTSFSKICSNSNVSNSVATTGCGTNYKPIQNNHDQENHVSADSPKETANLLCRSDPTEDEYTDGHPVVCTENECVHSGSESMSDIEESLGINGLTNDAQGKCFSYSQQCQNDQFHTCGQGSRQCFMNHRDISESTTTESLASVCSRCSSQYTCGTYSSQRTNSTPLSDFGEEADVHATKRRCPRSQKSSPESSPTSELPPPSGNVTGDNNTTVISTGPIMNITAEVVYLVVSSQDQPTTTESNNMEMGSPVEEETQGQRDNLVVNTEPQPGRYTDFQPSTEWNSAPDSSVRTDIPASSNLQQRADFPTQETGIAKCDETSPFEKECD</sequence>
<dbReference type="Pfam" id="PF18278">
    <property type="entry name" value="RANK_CRD_2"/>
    <property type="match status" value="1"/>
</dbReference>
<feature type="domain" description="TNFR-Cys" evidence="4">
    <location>
        <begin position="16"/>
        <end position="52"/>
    </location>
</feature>
<reference evidence="5" key="2">
    <citation type="submission" date="2025-09" db="UniProtKB">
        <authorList>
            <consortium name="Ensembl"/>
        </authorList>
    </citation>
    <scope>IDENTIFICATION</scope>
</reference>
<evidence type="ECO:0000313" key="6">
    <source>
        <dbReference type="Proteomes" id="UP000694569"/>
    </source>
</evidence>
<keyword evidence="2" id="KW-1133">Transmembrane helix</keyword>
<dbReference type="InterPro" id="IPR053075">
    <property type="entry name" value="TNFRSF11A"/>
</dbReference>
<dbReference type="Proteomes" id="UP000694569">
    <property type="component" value="Unplaced"/>
</dbReference>
<evidence type="ECO:0000259" key="4">
    <source>
        <dbReference type="SMART" id="SM00208"/>
    </source>
</evidence>
<dbReference type="InterPro" id="IPR001368">
    <property type="entry name" value="TNFR/NGFR_Cys_rich_reg"/>
</dbReference>
<keyword evidence="6" id="KW-1185">Reference proteome</keyword>
<dbReference type="InterPro" id="IPR041648">
    <property type="entry name" value="RANK_CRD_2"/>
</dbReference>
<reference evidence="5" key="1">
    <citation type="submission" date="2025-08" db="UniProtKB">
        <authorList>
            <consortium name="Ensembl"/>
        </authorList>
    </citation>
    <scope>IDENTIFICATION</scope>
</reference>
<name>A0A8C5MWA3_9ANUR</name>
<dbReference type="AlphaFoldDB" id="A0A8C5MWA3"/>
<feature type="domain" description="TNFR-Cys" evidence="4">
    <location>
        <begin position="137"/>
        <end position="176"/>
    </location>
</feature>
<dbReference type="SUPFAM" id="SSF57586">
    <property type="entry name" value="TNF receptor-like"/>
    <property type="match status" value="2"/>
</dbReference>
<feature type="compositionally biased region" description="Polar residues" evidence="1">
    <location>
        <begin position="469"/>
        <end position="482"/>
    </location>
</feature>
<dbReference type="SMART" id="SM00208">
    <property type="entry name" value="TNFR"/>
    <property type="match status" value="4"/>
</dbReference>
<feature type="transmembrane region" description="Helical" evidence="2">
    <location>
        <begin position="189"/>
        <end position="215"/>
    </location>
</feature>
<dbReference type="GO" id="GO:0001503">
    <property type="term" value="P:ossification"/>
    <property type="evidence" value="ECO:0007669"/>
    <property type="project" value="TreeGrafter"/>
</dbReference>
<dbReference type="GO" id="GO:0072674">
    <property type="term" value="P:multinuclear osteoclast differentiation"/>
    <property type="evidence" value="ECO:0007669"/>
    <property type="project" value="TreeGrafter"/>
</dbReference>
<protein>
    <submittedName>
        <fullName evidence="5">TNF receptor superfamily member 11a</fullName>
    </submittedName>
</protein>
<keyword evidence="3" id="KW-0732">Signal</keyword>